<dbReference type="EMBL" id="KK103707">
    <property type="protein sequence ID" value="KIY95083.1"/>
    <property type="molecule type" value="Genomic_DNA"/>
</dbReference>
<protein>
    <submittedName>
        <fullName evidence="2">Uncharacterized protein</fullName>
    </submittedName>
</protein>
<organism evidence="2 3">
    <name type="scientific">Monoraphidium neglectum</name>
    <dbReference type="NCBI Taxonomy" id="145388"/>
    <lineage>
        <taxon>Eukaryota</taxon>
        <taxon>Viridiplantae</taxon>
        <taxon>Chlorophyta</taxon>
        <taxon>core chlorophytes</taxon>
        <taxon>Chlorophyceae</taxon>
        <taxon>CS clade</taxon>
        <taxon>Sphaeropleales</taxon>
        <taxon>Selenastraceae</taxon>
        <taxon>Monoraphidium</taxon>
    </lineage>
</organism>
<evidence type="ECO:0000313" key="3">
    <source>
        <dbReference type="Proteomes" id="UP000054498"/>
    </source>
</evidence>
<feature type="compositionally biased region" description="Polar residues" evidence="1">
    <location>
        <begin position="70"/>
        <end position="80"/>
    </location>
</feature>
<reference evidence="2 3" key="1">
    <citation type="journal article" date="2013" name="BMC Genomics">
        <title>Reconstruction of the lipid metabolism for the microalga Monoraphidium neglectum from its genome sequence reveals characteristics suitable for biofuel production.</title>
        <authorList>
            <person name="Bogen C."/>
            <person name="Al-Dilaimi A."/>
            <person name="Albersmeier A."/>
            <person name="Wichmann J."/>
            <person name="Grundmann M."/>
            <person name="Rupp O."/>
            <person name="Lauersen K.J."/>
            <person name="Blifernez-Klassen O."/>
            <person name="Kalinowski J."/>
            <person name="Goesmann A."/>
            <person name="Mussgnug J.H."/>
            <person name="Kruse O."/>
        </authorList>
    </citation>
    <scope>NUCLEOTIDE SEQUENCE [LARGE SCALE GENOMIC DNA]</scope>
    <source>
        <strain evidence="2 3">SAG 48.87</strain>
    </source>
</reference>
<gene>
    <name evidence="2" type="ORF">MNEG_12878</name>
</gene>
<dbReference type="AlphaFoldDB" id="A0A0D2KH21"/>
<dbReference type="Proteomes" id="UP000054498">
    <property type="component" value="Unassembled WGS sequence"/>
</dbReference>
<feature type="compositionally biased region" description="Pro residues" evidence="1">
    <location>
        <begin position="26"/>
        <end position="35"/>
    </location>
</feature>
<sequence length="146" mass="14752">MRSAALQWHHFPALPAAAGPSCPYAGSPPPPPPPLFVGSAAASPTESGPAPEAAAAPQPPLLPSRRAQSVAAQQEPQLESTQEDHQQQQRPLPPRHSSSGEAWAAPQPVQGLCGAEAPSKVPPAADGAPALRAGRQAAAEASVAPE</sequence>
<keyword evidence="3" id="KW-1185">Reference proteome</keyword>
<feature type="region of interest" description="Disordered" evidence="1">
    <location>
        <begin position="14"/>
        <end position="146"/>
    </location>
</feature>
<proteinExistence type="predicted"/>
<evidence type="ECO:0000313" key="2">
    <source>
        <dbReference type="EMBL" id="KIY95083.1"/>
    </source>
</evidence>
<dbReference type="KEGG" id="mng:MNEG_12878"/>
<dbReference type="GeneID" id="25730284"/>
<feature type="compositionally biased region" description="Low complexity" evidence="1">
    <location>
        <begin position="15"/>
        <end position="25"/>
    </location>
</feature>
<accession>A0A0D2KH21</accession>
<feature type="compositionally biased region" description="Low complexity" evidence="1">
    <location>
        <begin position="128"/>
        <end position="146"/>
    </location>
</feature>
<dbReference type="RefSeq" id="XP_013894103.1">
    <property type="nucleotide sequence ID" value="XM_014038649.1"/>
</dbReference>
<feature type="non-terminal residue" evidence="2">
    <location>
        <position position="146"/>
    </location>
</feature>
<name>A0A0D2KH21_9CHLO</name>
<evidence type="ECO:0000256" key="1">
    <source>
        <dbReference type="SAM" id="MobiDB-lite"/>
    </source>
</evidence>
<feature type="compositionally biased region" description="Low complexity" evidence="1">
    <location>
        <begin position="36"/>
        <end position="56"/>
    </location>
</feature>